<feature type="region of interest" description="Disordered" evidence="8">
    <location>
        <begin position="3895"/>
        <end position="3915"/>
    </location>
</feature>
<keyword evidence="3" id="KW-0597">Phosphoprotein</keyword>
<protein>
    <recommendedName>
        <fullName evidence="6">Nonribosomal peptide synthetase sidC</fullName>
    </recommendedName>
    <alternativeName>
        <fullName evidence="7">Siderophore peptide synthetase C</fullName>
    </alternativeName>
</protein>
<evidence type="ECO:0000256" key="8">
    <source>
        <dbReference type="SAM" id="MobiDB-lite"/>
    </source>
</evidence>
<dbReference type="InterPro" id="IPR020806">
    <property type="entry name" value="PKS_PP-bd"/>
</dbReference>
<accession>A0A1Q5Q8U6</accession>
<dbReference type="Proteomes" id="UP000214365">
    <property type="component" value="Unassembled WGS sequence"/>
</dbReference>
<dbReference type="InterPro" id="IPR042099">
    <property type="entry name" value="ANL_N_sf"/>
</dbReference>
<dbReference type="OrthoDB" id="416786at2759"/>
<feature type="compositionally biased region" description="Polar residues" evidence="8">
    <location>
        <begin position="3897"/>
        <end position="3915"/>
    </location>
</feature>
<dbReference type="Gene3D" id="3.40.50.980">
    <property type="match status" value="2"/>
</dbReference>
<keyword evidence="11" id="KW-1185">Reference proteome</keyword>
<dbReference type="FunFam" id="3.30.300.30:FF:000033">
    <property type="entry name" value="Nonribosomal siderophore peptide synthase SidC"/>
    <property type="match status" value="1"/>
</dbReference>
<dbReference type="InterPro" id="IPR009081">
    <property type="entry name" value="PP-bd_ACP"/>
</dbReference>
<feature type="region of interest" description="Disordered" evidence="8">
    <location>
        <begin position="4972"/>
        <end position="4999"/>
    </location>
</feature>
<keyword evidence="4" id="KW-0436">Ligase</keyword>
<dbReference type="SUPFAM" id="SSF47336">
    <property type="entry name" value="ACP-like"/>
    <property type="match status" value="6"/>
</dbReference>
<sequence length="5007" mass="558682">MDNRFTQIPDIYPTGDNATQTNLSWAYIDGAPGISVETVVLSWAALLHAYTGDELPVFALNQRAVKVILAEESFDPISLPEMGETPYTAVNTIRLEGEDGILQSDAGRVTGKCSLSFDIDMAAGCGVLRSEVGILQIHLEQIGLQLSRFMRRFAQSIIPSNTTSLDQDLRLSIANHHPHVLPGPQFLHQLAFSHGLRDLPALDFLDHDESVQSLSFHELDCLSTQMAKRITHTLGPPRPKLTGRIIPVLLAQSVELYIAWLAILKAGAAFCPLSTDAPEDRIRFILKDVSADMVVTHSTFKKKIASATNVSLLFMDSPELEPSPNIWQEPVLFPEDLAYVMYTSGSTGRPKGVAISHRAATQSLLAHDGLIPSFRRFIQFASPTFDVSVFEVFFPWFRGATLVGSERSNMLLELPKIISEMQVDAAELTPTVAGELLRSRKSVPSLKVLLTIGEMLTKRVVEEFGSSQTQDGILHGMYGPTEAAIHCTAAPGFHSDSRVNLIGQPLNTVSAFVVSLDDSQSLFEPAILPIGQIGELVVGGSQLADGYINRPIENSKAFICSKKYGRLYRTGDKARFLPNGDIECFGRVSTGQIKLRGQRVELGEIESVVSMAPGIRSTVVGAVSGILIAWLLAEVEDAIHPSEIRNFCQGKLPGYMVPGDFVIVNEFPQLESGKINRKALEAEYTRNQKETFVERNWSFRDPLEEKIAEVVNKVVDTSTDSLSAAGLDSLKGIKLAAKLRDIGINLDVSELLAADSVSGIWDLARGTRKISDIAPQMSRNTSTSVVTAGYEELSSENLQSQIERIELCSDTQLAMLSESLRDGKAYCNWIELKFSKSLDLARINQAFCKLIENNEMLRSAFLLLDLPGHPFCQVIWNNFNMTTYFQETTAFNYDWRMDTSSNILTPFKVQFIQDESSVRSLLQLHHAIYDGWSWELLLNDLQFALAKEPLVPRPSYSAIVKHYMTLATSDSAVKSKSYWANYLQGAVALKFPNFHGRHGLTKRSSRFNLDLNVSLPELGAQAQSLSIGRQVFFQASLAYVLSFYLDSQDVILGTVFSGRTAPVDGIEAIIGPCLRILPNRVNLSWVRTISDLLTVIQRDNRKALQYGDLSLREIKKISGVEKSNNLFESLLVWQETSLESLESYTSFEQVASADYLEFPLTIELEPNDGKITATATFDESTFPAAQVHLLLKQIDAIAEIFIRSPEALLSSVNEQLPSSVLSIENDHFTHFNNLAHLAYQVEQIAANEPMRNAIEFIHSLDPDTGTIHLETLTYYDLNSRSNRLAQHLLSSGVSSGDLVAVILDKSIELYVSILAIVKIAAGYVPLTLSTPIERIRVVLNETKPKLGIIDSSVLADLGSLVWFQTLELETCTFMEQYPDENVTVVHQVSNTAYVVFTSGSTGEPKGVAITHHNLQSNIATLTEIYPTGPSAKILQACSQAFDVAGLIRPENVPEVRVLVTAGEGLTAKVHQDWAGKGLYQVNPNVSMFDDLRNIGKPLKNTSAFVISGGSDFTLLPRGAVGEFCFGGDQVGEQYLKQPDLTKERFLDHPNFGRVYRSGDFGRLLSDGSLMFTGRRDDQVKLRGQRIELGEISNVILHNEKTRDCTSMIVSNKDKGQEQLISFFIPERSRFTEHEFDDELTVLINRLYEDLSAKLPPYMIPSSLIPIALIPMTAVKKIDTKKLTEKFHLLTPDDLHRYSRSRPISVTDNLTSAEEGIARIISQATQTPLEHLRVNTSLYSIGLDSLSAIYVSKRLRESGFGQIDISLILRNSSIGELAKAIERAKDERDGSIGLPALRKSGFFEDDIVQKIIVDFEKIANLKVESVIPCTALQEAMLSRTASHDKHVYWNHILLEFYGDAGRLRDVLQQMVCRHGILRTCFVGTSDARYSFAQVILESISLPFISVETTDMNVELRNQKSALAQHIHEPYRVPYSISVVTDTCTKQKFLLVSIHHAIHDGEAMSLLFKEIEDAYEGSSLPPAIQFHQFVDYMLAENHTEHGSFWVEYLRDISVSHICSQRAAPEEGPQFEIFQQDLGITLTNFETACKNLSVTPLTVLHASWARLLSLYTNSSDICFGTVVSGRTALLDGVEDIIGPCFNVLPIRVQISPNALNIDVVRTAQKANADILAHQHTSLRDIQKKFSRQGRPLFDSIVLFQRPARDMKPELWRLVSEEGEMDFPIILEVIPSTRLNNISIHLHTDASQVPSADARMIVDDFIDLVFHTIKYPLTRGLDKLFSQGGKLPSVVRIAKELRIMDSTTENVTSPSHVMAGILELSGEETLVRDVMSVLSKYEQGTIKRETTIFQLGLDSINAVQISRILKDKGYAVSAADILEKPSMSQIAELLHKPTSGMPLQSFDFQSFELEYKHQILKKLAIEGSCIESIRPCSSMQSGMLAKFTESKGELYLNRLVLKMKENLDILRLKDAWSRVMARHEMLRTGFIHLKDPKSPFAMITYTEKYATLPWIERNQTPSEEEYQHQARLIFKNMHLPPWKLALQHSQFQMQVELTAMHAIYDAQSLDLVLCEVAEVYKGSEPLSLPVPITPILGHILNAASSQTDSGADAFWSTMESQFQATKFPNLTPFNIRNSNMVVKSQYASKSLNTIKQRCKSLGVSLQAAGQAAYARLLSNYLGETNVSFGVVFSGRDIDRHAENAVFPCLVTVPIQCHVQRSNKELVSSIMRTNALLLKNQFTPLSRIQRLLKHEGPLIDTLFVYQKLSRKETESQLWEVADEYAKIDYPLSVEMVLEGDSLALRLTCRSDIIPQEQAGLMLRQLDSLLVGCLFMEDSDSMDISALHPDLLSVTPAKEKYIPSPISLLHEYVEKTARELPDKTALEFVSSVLPEEMRKESWTYRELDQMGNKVARLLQSLKTETSGLVAICFDKCPSAYFAILGVLKSGHAYVALDPTAPFARKQFIIEDSGARVVLCASDRHEELQSLTGAEVIALDQQLNSLNEMSSDPLDLSTNIDPQDTCYCLYTSGTTGTPKGCEITHENAVQAMEAFTRLFSPHWNQESRWLQFASFHFDVSVLEQYWSWSVGICVTSCPRDVLFQDLPGTINRLEITHIDLTPSLAKLVTPEEVPSLCKGVFITGGEALKQEILEAWGKHKVIYNGYGPTEVTIGCTMLPRMDENSKSSNIGPQFDNVGSYVFQPGTNIPVLRGCIGELCVSGALVGRGYLNRPELTQERFQYLDNFRKKERFYRTGDLVRILHDGSFQFNGRIDDQVKLRGQRLELGEINAVIQEATSDVSEVATLVIKHPSQQKEQLVVFVSYKKQATDKAKTANSPEVLNDDHGKTSDFLACIKQAAQNKLPGYMMPTHFIPIKSLPLTPNNKIDVKALKTFFSALSLERLQALSSSANETRSLIEKDIQAVIRVLAQFAKISLDAIFPNTSIYDIGLDSISVIGLAQHFRDAGYQNAQVSMIMRNPTVADIATSLKSNALSIKSTDLQSADIKQKLKAFVHENSVNGAEKIGISLQSIEDMAPCTPLQEGMIARFLESFRGLYCSSFRFELKPETDLGRLKNAWAETQIGVQLLRVRMTPLVNGYAQIVLKHDELPWIEMDAENERDIPFVFDNNWNAWRTELRDFSCALWRLVVVKSPNRRFLCLNIFHALYDGNSLPILLEQVALRYHGKPIWENIPKFMDILPYGPLRISPGAREFWMEHLVNTPGGRLFNAPKTAAPESISLTRVLDQVPDYEHIKATLQVTENSIFHACWLLTLQEHFSLVPPLGIVVSGRALDIPGIESVTGPLFNTIPSYIPLHNLKTKADLIRSCHLFHVSALPFQQTPLRDIMKWTRRRPRNPLFETLFVFQKELKKASPSPATNIWTVIESADAPADFPLSFEVRQSANTVILTLTSQDFAVPADTAKALLSTFERISKDIQFNHVSALPDVDESSSQSISNPNILPQSNGTEVENTVDESDWSSVMIEVRNVVADLAGVDISTVHPGTSIFELGLDSIDAIRLSSRLKHRGIDLPVSSIMKHQTILNMSERLSVSTTSSNGISHVSLAQLEDEIRASLGQAGKLRSDAIKVLPLTALQESMVAEMLISKYQHYYGVEVFEVMQDTDIPRLLESWDAVINANPILRTSFVEIEDPKLSMSFAQVVHPPKHRHVQEIDIQQSSINDFIQSKIFDDVCPAFYVNGIRKAYKYYLILSMAHALYDGWSLDLLHADVEEAYRGNTVARPSYEPVLEQILNEAGESHRQFWTAALKDFKPRTFPIGQHPGGNRSEVHRTELLFDIPSETIKHFCRQYGITVQALSVATWTLTLASFVESLDVGFGLVLSGRSHADADKVMFPTMNTVVFRSILHGSRLEMLKYVQNSLNSLIEHHHYPLRKAGSEVAAGNLFDTLFIYQKRPTFSSSRSPIYKSISGKSDTGYPLSVEMELLEESIICRLAARDDRFGMKDATNILDRVAQVFRLVISKPQHPTIEFADTGIRICGSPFFHENRIELQPDPNGGEVPTSEVSTSWTTLESKIREVLSVISGTAQEDIKKDSTLFHLGLDSISAIKVCSLLRKQAIVLPVSSMLKAGSIHKMAAVAELGQEHIEQHISSDDDAYILKKVLGALDMRNLLSLNGISMQEVDTILPVTAGQIYCLVRNAQDPQLFHASFYYKVAGLDKIQLSEGWKLLMRRLPILRTAFIRTGHRETPWVQVIMKNLDNSICWHATTEDVEFLSPVPRSVAAGPVSLHAVETGQGLVINLHIHHALYDAISLPRIIDCLGQICTDVNTQLDGNMDFAKFIIYQNVHSLYTHRHQFWKTYLAGVRPRILPVLETNHDYSGQESRHGLYQPGLFEDIESIEAVARQHGLSSQSLFMAIYAKIHSELLTESLANGESKGGNHHPVEDDFVVGVYLANRGYDLEGLQDMISPTLNMVPLRIAALPSSSSCSSSPLIESAHQIQRDLHEISRVDHSGVSLLEIKNWTGIRVDIFVNFLKLPDPGLEEEELKETVTGHGISFVPLQAEKLGKVTHGASLAKSHAHGRDGLGSPRSKEEEEKWKEIYMVR</sequence>
<dbReference type="FunFam" id="3.40.50.980:FF:000001">
    <property type="entry name" value="Non-ribosomal peptide synthetase"/>
    <property type="match status" value="1"/>
</dbReference>
<comment type="similarity">
    <text evidence="5">Belongs to the NRP synthetase family.</text>
</comment>
<dbReference type="STRING" id="1441469.A0A1Q5Q8U6"/>
<evidence type="ECO:0000256" key="3">
    <source>
        <dbReference type="ARBA" id="ARBA00022553"/>
    </source>
</evidence>
<reference evidence="10 11" key="1">
    <citation type="submission" date="2015-06" db="EMBL/GenBank/DDBJ databases">
        <title>Talaromyces atroroseus IBT 11181 draft genome.</title>
        <authorList>
            <person name="Rasmussen K.B."/>
            <person name="Rasmussen S."/>
            <person name="Petersen B."/>
            <person name="Sicheritz-Ponten T."/>
            <person name="Mortensen U.H."/>
            <person name="Thrane U."/>
        </authorList>
    </citation>
    <scope>NUCLEOTIDE SEQUENCE [LARGE SCALE GENOMIC DNA]</scope>
    <source>
        <strain evidence="10 11">IBT 11181</strain>
    </source>
</reference>
<dbReference type="Gene3D" id="1.10.1200.10">
    <property type="entry name" value="ACP-like"/>
    <property type="match status" value="5"/>
</dbReference>
<dbReference type="Pfam" id="PF00668">
    <property type="entry name" value="Condensation"/>
    <property type="match status" value="6"/>
</dbReference>
<feature type="domain" description="Carrier" evidence="9">
    <location>
        <begin position="4473"/>
        <end position="4546"/>
    </location>
</feature>
<comment type="caution">
    <text evidence="10">The sequence shown here is derived from an EMBL/GenBank/DDBJ whole genome shotgun (WGS) entry which is preliminary data.</text>
</comment>
<dbReference type="PANTHER" id="PTHR45527">
    <property type="entry name" value="NONRIBOSOMAL PEPTIDE SYNTHETASE"/>
    <property type="match status" value="1"/>
</dbReference>
<dbReference type="RefSeq" id="XP_020120570.1">
    <property type="nucleotide sequence ID" value="XM_020266722.1"/>
</dbReference>
<evidence type="ECO:0000256" key="5">
    <source>
        <dbReference type="ARBA" id="ARBA00029454"/>
    </source>
</evidence>
<feature type="domain" description="Carrier" evidence="9">
    <location>
        <begin position="2277"/>
        <end position="2350"/>
    </location>
</feature>
<dbReference type="PANTHER" id="PTHR45527:SF1">
    <property type="entry name" value="FATTY ACID SYNTHASE"/>
    <property type="match status" value="1"/>
</dbReference>
<dbReference type="NCBIfam" id="NF003417">
    <property type="entry name" value="PRK04813.1"/>
    <property type="match status" value="4"/>
</dbReference>
<dbReference type="FunFam" id="3.40.50.12780:FF:000024">
    <property type="entry name" value="Nonribosomal siderophore peptide synthase SidC"/>
    <property type="match status" value="1"/>
</dbReference>
<dbReference type="InterPro" id="IPR020845">
    <property type="entry name" value="AMP-binding_CS"/>
</dbReference>
<dbReference type="SUPFAM" id="SSF56801">
    <property type="entry name" value="Acetyl-CoA synthetase-like"/>
    <property type="match status" value="3"/>
</dbReference>
<dbReference type="Pfam" id="PF00550">
    <property type="entry name" value="PP-binding"/>
    <property type="match status" value="6"/>
</dbReference>
<evidence type="ECO:0000256" key="1">
    <source>
        <dbReference type="ARBA" id="ARBA00004924"/>
    </source>
</evidence>
<dbReference type="SUPFAM" id="SSF52777">
    <property type="entry name" value="CoA-dependent acyltransferases"/>
    <property type="match status" value="12"/>
</dbReference>
<dbReference type="Gene3D" id="3.30.300.30">
    <property type="match status" value="3"/>
</dbReference>
<dbReference type="NCBIfam" id="TIGR01733">
    <property type="entry name" value="AA-adenyl-dom"/>
    <property type="match status" value="1"/>
</dbReference>
<name>A0A1Q5Q8U6_TALAT</name>
<dbReference type="SMART" id="SM00823">
    <property type="entry name" value="PKS_PP"/>
    <property type="match status" value="5"/>
</dbReference>
<proteinExistence type="inferred from homology"/>
<dbReference type="GO" id="GO:0005737">
    <property type="term" value="C:cytoplasm"/>
    <property type="evidence" value="ECO:0007669"/>
    <property type="project" value="TreeGrafter"/>
</dbReference>
<dbReference type="Gene3D" id="3.40.50.12780">
    <property type="entry name" value="N-terminal domain of ligase-like"/>
    <property type="match status" value="3"/>
</dbReference>
<keyword evidence="2" id="KW-0596">Phosphopantetheine</keyword>
<dbReference type="InterPro" id="IPR036736">
    <property type="entry name" value="ACP-like_sf"/>
</dbReference>
<dbReference type="GeneID" id="31004158"/>
<feature type="domain" description="Carrier" evidence="9">
    <location>
        <begin position="1707"/>
        <end position="1784"/>
    </location>
</feature>
<evidence type="ECO:0000259" key="9">
    <source>
        <dbReference type="PROSITE" id="PS50075"/>
    </source>
</evidence>
<gene>
    <name evidence="10" type="ORF">UA08_04403</name>
</gene>
<dbReference type="Gene3D" id="3.30.559.10">
    <property type="entry name" value="Chloramphenicol acetyltransferase-like domain"/>
    <property type="match status" value="6"/>
</dbReference>
<organism evidence="10 11">
    <name type="scientific">Talaromyces atroroseus</name>
    <dbReference type="NCBI Taxonomy" id="1441469"/>
    <lineage>
        <taxon>Eukaryota</taxon>
        <taxon>Fungi</taxon>
        <taxon>Dikarya</taxon>
        <taxon>Ascomycota</taxon>
        <taxon>Pezizomycotina</taxon>
        <taxon>Eurotiomycetes</taxon>
        <taxon>Eurotiomycetidae</taxon>
        <taxon>Eurotiales</taxon>
        <taxon>Trichocomaceae</taxon>
        <taxon>Talaromyces</taxon>
        <taxon>Talaromyces sect. Trachyspermi</taxon>
    </lineage>
</organism>
<dbReference type="InterPro" id="IPR006162">
    <property type="entry name" value="Ppantetheine_attach_site"/>
</dbReference>
<feature type="domain" description="Carrier" evidence="9">
    <location>
        <begin position="3364"/>
        <end position="3441"/>
    </location>
</feature>
<evidence type="ECO:0000313" key="11">
    <source>
        <dbReference type="Proteomes" id="UP000214365"/>
    </source>
</evidence>
<dbReference type="CDD" id="cd19542">
    <property type="entry name" value="CT_NRPS-like"/>
    <property type="match status" value="1"/>
</dbReference>
<dbReference type="InterPro" id="IPR023213">
    <property type="entry name" value="CAT-like_dom_sf"/>
</dbReference>
<dbReference type="PROSITE" id="PS00455">
    <property type="entry name" value="AMP_BINDING"/>
    <property type="match status" value="2"/>
</dbReference>
<dbReference type="GO" id="GO:0010106">
    <property type="term" value="P:cellular response to iron ion starvation"/>
    <property type="evidence" value="ECO:0007669"/>
    <property type="project" value="UniProtKB-ARBA"/>
</dbReference>
<dbReference type="PROSITE" id="PS50075">
    <property type="entry name" value="CARRIER"/>
    <property type="match status" value="5"/>
</dbReference>
<dbReference type="PROSITE" id="PS00012">
    <property type="entry name" value="PHOSPHOPANTETHEINE"/>
    <property type="match status" value="5"/>
</dbReference>
<dbReference type="EMBL" id="LFMY01000005">
    <property type="protein sequence ID" value="OKL60449.1"/>
    <property type="molecule type" value="Genomic_DNA"/>
</dbReference>
<comment type="pathway">
    <text evidence="1">Siderophore biosynthesis.</text>
</comment>
<evidence type="ECO:0000256" key="4">
    <source>
        <dbReference type="ARBA" id="ARBA00022598"/>
    </source>
</evidence>
<evidence type="ECO:0000256" key="2">
    <source>
        <dbReference type="ARBA" id="ARBA00022450"/>
    </source>
</evidence>
<evidence type="ECO:0000256" key="6">
    <source>
        <dbReference type="ARBA" id="ARBA00067294"/>
    </source>
</evidence>
<dbReference type="GO" id="GO:0031177">
    <property type="term" value="F:phosphopantetheine binding"/>
    <property type="evidence" value="ECO:0007669"/>
    <property type="project" value="InterPro"/>
</dbReference>
<dbReference type="InterPro" id="IPR010071">
    <property type="entry name" value="AA_adenyl_dom"/>
</dbReference>
<dbReference type="GO" id="GO:0031169">
    <property type="term" value="P:ferrichrome biosynthetic process"/>
    <property type="evidence" value="ECO:0007669"/>
    <property type="project" value="UniProtKB-ARBA"/>
</dbReference>
<evidence type="ECO:0000256" key="7">
    <source>
        <dbReference type="ARBA" id="ARBA00078302"/>
    </source>
</evidence>
<dbReference type="InterPro" id="IPR045851">
    <property type="entry name" value="AMP-bd_C_sf"/>
</dbReference>
<dbReference type="InterPro" id="IPR000873">
    <property type="entry name" value="AMP-dep_synth/lig_dom"/>
</dbReference>
<dbReference type="InterPro" id="IPR001242">
    <property type="entry name" value="Condensation_dom"/>
</dbReference>
<evidence type="ECO:0000313" key="10">
    <source>
        <dbReference type="EMBL" id="OKL60449.1"/>
    </source>
</evidence>
<dbReference type="Pfam" id="PF00501">
    <property type="entry name" value="AMP-binding"/>
    <property type="match status" value="3"/>
</dbReference>
<feature type="domain" description="Carrier" evidence="9">
    <location>
        <begin position="3923"/>
        <end position="3999"/>
    </location>
</feature>
<dbReference type="CDD" id="cd05918">
    <property type="entry name" value="A_NRPS_SidN3_like"/>
    <property type="match status" value="2"/>
</dbReference>
<dbReference type="GO" id="GO:0016874">
    <property type="term" value="F:ligase activity"/>
    <property type="evidence" value="ECO:0007669"/>
    <property type="project" value="UniProtKB-KW"/>
</dbReference>
<dbReference type="Gene3D" id="3.30.559.30">
    <property type="entry name" value="Nonribosomal peptide synthetase, condensation domain"/>
    <property type="match status" value="6"/>
</dbReference>
<dbReference type="GO" id="GO:0043041">
    <property type="term" value="P:amino acid activation for nonribosomal peptide biosynthetic process"/>
    <property type="evidence" value="ECO:0007669"/>
    <property type="project" value="TreeGrafter"/>
</dbReference>
<dbReference type="FunFam" id="3.30.300.30:FF:000015">
    <property type="entry name" value="Nonribosomal peptide synthase SidD"/>
    <property type="match status" value="1"/>
</dbReference>